<keyword evidence="5" id="KW-1185">Reference proteome</keyword>
<keyword evidence="2" id="KW-0472">Membrane</keyword>
<proteinExistence type="predicted"/>
<reference evidence="4 5" key="1">
    <citation type="submission" date="2019-09" db="EMBL/GenBank/DDBJ databases">
        <authorList>
            <person name="Ou C."/>
        </authorList>
    </citation>
    <scope>NUCLEOTIDE SEQUENCE [LARGE SCALE GENOMIC DNA]</scope>
    <source>
        <strain evidence="4">S2</strain>
        <tissue evidence="4">Leaf</tissue>
    </source>
</reference>
<accession>A0A5N5G6A2</accession>
<dbReference type="InterPro" id="IPR012946">
    <property type="entry name" value="X8"/>
</dbReference>
<dbReference type="FunFam" id="1.20.58.1040:FF:000007">
    <property type="entry name" value="PLASMODESMATA CALLOSE-BINDING PROTEIN 2"/>
    <property type="match status" value="1"/>
</dbReference>
<evidence type="ECO:0000313" key="5">
    <source>
        <dbReference type="Proteomes" id="UP000327157"/>
    </source>
</evidence>
<feature type="transmembrane region" description="Helical" evidence="2">
    <location>
        <begin position="175"/>
        <end position="193"/>
    </location>
</feature>
<reference evidence="5" key="2">
    <citation type="submission" date="2019-10" db="EMBL/GenBank/DDBJ databases">
        <title>A de novo genome assembly of a pear dwarfing rootstock.</title>
        <authorList>
            <person name="Wang F."/>
            <person name="Wang J."/>
            <person name="Li S."/>
            <person name="Zhang Y."/>
            <person name="Fang M."/>
            <person name="Ma L."/>
            <person name="Zhao Y."/>
            <person name="Jiang S."/>
        </authorList>
    </citation>
    <scope>NUCLEOTIDE SEQUENCE [LARGE SCALE GENOMIC DNA]</scope>
</reference>
<keyword evidence="2" id="KW-1133">Transmembrane helix</keyword>
<evidence type="ECO:0000313" key="4">
    <source>
        <dbReference type="EMBL" id="KAB2610873.1"/>
    </source>
</evidence>
<reference evidence="4 5" key="3">
    <citation type="submission" date="2019-11" db="EMBL/GenBank/DDBJ databases">
        <title>A de novo genome assembly of a pear dwarfing rootstock.</title>
        <authorList>
            <person name="Wang F."/>
            <person name="Wang J."/>
            <person name="Li S."/>
            <person name="Zhang Y."/>
            <person name="Fang M."/>
            <person name="Ma L."/>
            <person name="Zhao Y."/>
            <person name="Jiang S."/>
        </authorList>
    </citation>
    <scope>NUCLEOTIDE SEQUENCE [LARGE SCALE GENOMIC DNA]</scope>
    <source>
        <strain evidence="4">S2</strain>
        <tissue evidence="4">Leaf</tissue>
    </source>
</reference>
<sequence length="431" mass="47470">MTPYTATTPSPPASTGSSWCVASQSASQMALQVALDYACGYGGTDCSEIQPGRSCYNPSNVRDHASFAFNNYYQKNPVPNSCNFGGTAVITSTDPSTGTCQYPSTSTSSSVLNTTNTSGSTVFGAVPSGPTTSAAIVAANSSHGDQQSLFQPLIIEKPTNLISENDHIIHASHGSILFCFLFIIFVRLLALYANHEASKGFDITIINDAKDSDAGRRFDLFYASNDKATSIILDASNFIEHLVYPDDYHHQPPKKLVNHVVFRLSSMKNSSLSNNGEQLVWHMYINMKVIVHSSPNKENGYFVLQISHSVMEHAKRALDLAILHGMTRVLIWDGEARALPELVDGMVEYTRMVAESSFGTKPPECDKYWWKGKDPEVVAQLLKYYEGYSKGFIRWLNGAMKEKCHDWLVDDALGMPLHDLCGSYNFSKCSF</sequence>
<comment type="caution">
    <text evidence="4">The sequence shown here is derived from an EMBL/GenBank/DDBJ whole genome shotgun (WGS) entry which is preliminary data.</text>
</comment>
<dbReference type="Pfam" id="PF04450">
    <property type="entry name" value="BSP"/>
    <property type="match status" value="1"/>
</dbReference>
<protein>
    <recommendedName>
        <fullName evidence="3">X8 domain-containing protein</fullName>
    </recommendedName>
</protein>
<dbReference type="OrthoDB" id="1924946at2759"/>
<evidence type="ECO:0000259" key="3">
    <source>
        <dbReference type="SMART" id="SM00768"/>
    </source>
</evidence>
<keyword evidence="2" id="KW-0812">Transmembrane</keyword>
<dbReference type="PANTHER" id="PTHR33321">
    <property type="match status" value="1"/>
</dbReference>
<organism evidence="4 5">
    <name type="scientific">Pyrus ussuriensis x Pyrus communis</name>
    <dbReference type="NCBI Taxonomy" id="2448454"/>
    <lineage>
        <taxon>Eukaryota</taxon>
        <taxon>Viridiplantae</taxon>
        <taxon>Streptophyta</taxon>
        <taxon>Embryophyta</taxon>
        <taxon>Tracheophyta</taxon>
        <taxon>Spermatophyta</taxon>
        <taxon>Magnoliopsida</taxon>
        <taxon>eudicotyledons</taxon>
        <taxon>Gunneridae</taxon>
        <taxon>Pentapetalae</taxon>
        <taxon>rosids</taxon>
        <taxon>fabids</taxon>
        <taxon>Rosales</taxon>
        <taxon>Rosaceae</taxon>
        <taxon>Amygdaloideae</taxon>
        <taxon>Maleae</taxon>
        <taxon>Pyrus</taxon>
    </lineage>
</organism>
<dbReference type="EMBL" id="SMOL01000487">
    <property type="protein sequence ID" value="KAB2610873.1"/>
    <property type="molecule type" value="Genomic_DNA"/>
</dbReference>
<dbReference type="AlphaFoldDB" id="A0A5N5G6A2"/>
<dbReference type="InterPro" id="IPR007541">
    <property type="entry name" value="Uncharacterised_BSP"/>
</dbReference>
<dbReference type="PANTHER" id="PTHR33321:SF3">
    <property type="entry name" value="OS05G0582000 PROTEIN"/>
    <property type="match status" value="1"/>
</dbReference>
<name>A0A5N5G6A2_9ROSA</name>
<evidence type="ECO:0000256" key="1">
    <source>
        <dbReference type="ARBA" id="ARBA00022729"/>
    </source>
</evidence>
<dbReference type="SMART" id="SM00768">
    <property type="entry name" value="X8"/>
    <property type="match status" value="1"/>
</dbReference>
<dbReference type="Pfam" id="PF07983">
    <property type="entry name" value="X8"/>
    <property type="match status" value="1"/>
</dbReference>
<keyword evidence="1" id="KW-0732">Signal</keyword>
<dbReference type="Proteomes" id="UP000327157">
    <property type="component" value="Chromosome 17"/>
</dbReference>
<dbReference type="Gene3D" id="1.20.58.1040">
    <property type="match status" value="1"/>
</dbReference>
<gene>
    <name evidence="4" type="ORF">D8674_018905</name>
</gene>
<evidence type="ECO:0000256" key="2">
    <source>
        <dbReference type="SAM" id="Phobius"/>
    </source>
</evidence>
<feature type="domain" description="X8" evidence="3">
    <location>
        <begin position="18"/>
        <end position="102"/>
    </location>
</feature>